<name>A0A8H7Y275_PSICU</name>
<feature type="chain" id="PRO_5034866624" description="Lysine-specific metallo-endopeptidase domain-containing protein" evidence="2">
    <location>
        <begin position="23"/>
        <end position="369"/>
    </location>
</feature>
<evidence type="ECO:0000256" key="1">
    <source>
        <dbReference type="SAM" id="MobiDB-lite"/>
    </source>
</evidence>
<evidence type="ECO:0008006" key="4">
    <source>
        <dbReference type="Google" id="ProtNLM"/>
    </source>
</evidence>
<evidence type="ECO:0000313" key="3">
    <source>
        <dbReference type="EMBL" id="KAG5172166.1"/>
    </source>
</evidence>
<organism evidence="3">
    <name type="scientific">Psilocybe cubensis</name>
    <name type="common">Psychedelic mushroom</name>
    <name type="synonym">Stropharia cubensis</name>
    <dbReference type="NCBI Taxonomy" id="181762"/>
    <lineage>
        <taxon>Eukaryota</taxon>
        <taxon>Fungi</taxon>
        <taxon>Dikarya</taxon>
        <taxon>Basidiomycota</taxon>
        <taxon>Agaricomycotina</taxon>
        <taxon>Agaricomycetes</taxon>
        <taxon>Agaricomycetidae</taxon>
        <taxon>Agaricales</taxon>
        <taxon>Agaricineae</taxon>
        <taxon>Strophariaceae</taxon>
        <taxon>Psilocybe</taxon>
    </lineage>
</organism>
<feature type="compositionally biased region" description="Polar residues" evidence="1">
    <location>
        <begin position="244"/>
        <end position="253"/>
    </location>
</feature>
<feature type="region of interest" description="Disordered" evidence="1">
    <location>
        <begin position="346"/>
        <end position="369"/>
    </location>
</feature>
<reference evidence="3" key="1">
    <citation type="submission" date="2021-02" db="EMBL/GenBank/DDBJ databases">
        <title>Psilocybe cubensis genome.</title>
        <authorList>
            <person name="Mckernan K.J."/>
            <person name="Crawford S."/>
            <person name="Trippe A."/>
            <person name="Kane L.T."/>
            <person name="Mclaughlin S."/>
        </authorList>
    </citation>
    <scope>NUCLEOTIDE SEQUENCE [LARGE SCALE GENOMIC DNA]</scope>
    <source>
        <strain evidence="3">MGC-MH-2018</strain>
    </source>
</reference>
<evidence type="ECO:0000256" key="2">
    <source>
        <dbReference type="SAM" id="SignalP"/>
    </source>
</evidence>
<dbReference type="GO" id="GO:0008237">
    <property type="term" value="F:metallopeptidase activity"/>
    <property type="evidence" value="ECO:0007669"/>
    <property type="project" value="InterPro"/>
</dbReference>
<dbReference type="AlphaFoldDB" id="A0A8H7Y275"/>
<dbReference type="InterPro" id="IPR024079">
    <property type="entry name" value="MetalloPept_cat_dom_sf"/>
</dbReference>
<feature type="compositionally biased region" description="Basic residues" evidence="1">
    <location>
        <begin position="356"/>
        <end position="369"/>
    </location>
</feature>
<feature type="compositionally biased region" description="Low complexity" evidence="1">
    <location>
        <begin position="262"/>
        <end position="286"/>
    </location>
</feature>
<sequence length="369" mass="38675">MFYPSYVTLAIAALISVQSALAAPMPMQAKIADGEHKGKIEETMPVVNQKLKNMKAVINLPDAQAKAHPATVKAFGKNANVAEIRKKIDNMDNSKIMIPSSDPEPGLTQGGTWPNGHIKFGSAFYSSDANTRAGTILHEAAHAKNGAVDHFKADGTPGKKGDPIVGYKDSHMDILNAKHSDQTHHNADAYRVFGDECPHVARRALEESHPVVRRALLRRAAKACAWKPKSKGPAAKSNAKVAANTKSHGSQKSVDAKKPLKAGKATKAAHANKAAAKSVQHASKSAAHAEKKPAAAKAHKANAPKVHKASVAKAHKVAHVKAATKAHKAAPAKAAAVKKPVVAKAHKAAAPAKAPAKAHAKAAVKGKKK</sequence>
<keyword evidence="2" id="KW-0732">Signal</keyword>
<dbReference type="Gene3D" id="3.40.390.10">
    <property type="entry name" value="Collagenase (Catalytic Domain)"/>
    <property type="match status" value="1"/>
</dbReference>
<gene>
    <name evidence="3" type="ORF">JR316_001661</name>
</gene>
<feature type="signal peptide" evidence="2">
    <location>
        <begin position="1"/>
        <end position="22"/>
    </location>
</feature>
<proteinExistence type="predicted"/>
<dbReference type="EMBL" id="JAFIQS010000002">
    <property type="protein sequence ID" value="KAG5172166.1"/>
    <property type="molecule type" value="Genomic_DNA"/>
</dbReference>
<accession>A0A8H7Y275</accession>
<feature type="compositionally biased region" description="Low complexity" evidence="1">
    <location>
        <begin position="346"/>
        <end position="355"/>
    </location>
</feature>
<dbReference type="OrthoDB" id="3067737at2759"/>
<feature type="region of interest" description="Disordered" evidence="1">
    <location>
        <begin position="224"/>
        <end position="303"/>
    </location>
</feature>
<comment type="caution">
    <text evidence="3">The sequence shown here is derived from an EMBL/GenBank/DDBJ whole genome shotgun (WGS) entry which is preliminary data.</text>
</comment>
<dbReference type="SUPFAM" id="SSF55486">
    <property type="entry name" value="Metalloproteases ('zincins'), catalytic domain"/>
    <property type="match status" value="1"/>
</dbReference>
<protein>
    <recommendedName>
        <fullName evidence="4">Lysine-specific metallo-endopeptidase domain-containing protein</fullName>
    </recommendedName>
</protein>